<comment type="pathway">
    <text evidence="2 7">Carbohydrate metabolism; pentose and glucuronate interconversion.</text>
</comment>
<dbReference type="Proteomes" id="UP000225889">
    <property type="component" value="Unassembled WGS sequence"/>
</dbReference>
<dbReference type="GO" id="GO:0008880">
    <property type="term" value="F:glucuronate isomerase activity"/>
    <property type="evidence" value="ECO:0007669"/>
    <property type="project" value="UniProtKB-UniRule"/>
</dbReference>
<comment type="caution">
    <text evidence="8">The sequence shown here is derived from an EMBL/GenBank/DDBJ whole genome shotgun (WGS) entry which is preliminary data.</text>
</comment>
<dbReference type="AlphaFoldDB" id="A0A2G3DSQ5"/>
<evidence type="ECO:0000256" key="6">
    <source>
        <dbReference type="ARBA" id="ARBA00023235"/>
    </source>
</evidence>
<evidence type="ECO:0000256" key="4">
    <source>
        <dbReference type="ARBA" id="ARBA00012546"/>
    </source>
</evidence>
<dbReference type="Gene3D" id="3.20.20.140">
    <property type="entry name" value="Metal-dependent hydrolases"/>
    <property type="match status" value="1"/>
</dbReference>
<gene>
    <name evidence="7" type="primary">uxaC</name>
    <name evidence="8" type="ORF">CSX01_12325</name>
</gene>
<comment type="catalytic activity">
    <reaction evidence="1 7">
        <text>D-glucuronate = D-fructuronate</text>
        <dbReference type="Rhea" id="RHEA:13049"/>
        <dbReference type="ChEBI" id="CHEBI:58720"/>
        <dbReference type="ChEBI" id="CHEBI:59863"/>
        <dbReference type="EC" id="5.3.1.12"/>
    </reaction>
</comment>
<dbReference type="GO" id="GO:0042840">
    <property type="term" value="P:D-glucuronate catabolic process"/>
    <property type="evidence" value="ECO:0007669"/>
    <property type="project" value="TreeGrafter"/>
</dbReference>
<dbReference type="NCBIfam" id="NF002794">
    <property type="entry name" value="PRK02925.1"/>
    <property type="match status" value="1"/>
</dbReference>
<dbReference type="UniPathway" id="UPA00246"/>
<dbReference type="Gene3D" id="1.10.2020.10">
    <property type="entry name" value="uronate isomerase, domain 2, chain A"/>
    <property type="match status" value="1"/>
</dbReference>
<dbReference type="HAMAP" id="MF_00675">
    <property type="entry name" value="UxaC"/>
    <property type="match status" value="1"/>
</dbReference>
<keyword evidence="6 7" id="KW-0413">Isomerase</keyword>
<evidence type="ECO:0000256" key="2">
    <source>
        <dbReference type="ARBA" id="ARBA00004892"/>
    </source>
</evidence>
<reference evidence="8" key="2">
    <citation type="submission" date="2017-10" db="EMBL/GenBank/DDBJ databases">
        <authorList>
            <person name="Banno H."/>
            <person name="Chua N.-H."/>
        </authorList>
    </citation>
    <scope>NUCLEOTIDE SEQUENCE [LARGE SCALE GENOMIC DNA]</scope>
    <source>
        <strain evidence="8">JK626</strain>
    </source>
</reference>
<comment type="similarity">
    <text evidence="3 7">Belongs to the metallo-dependent hydrolases superfamily. Uronate isomerase family.</text>
</comment>
<sequence length="466" mass="53308">MKKFMDETFLLNNQTAIDLFEAVKDDPIIDYHNHLNPKEIYEDKCFDNMTEVWLGGDHYKWRAMRANGVSEVLITGDGAPFDKFVAWADTVQNLIGNPLYHWTHMELQRYFGIDTPLTPASAKSIWDQCNQKLKTKEFSVRNLLRKQNVSALCTTDDPADSLEWHKKIREDGFEIKVLPSFRPEKAIGIDKLDYLDYLDRLSNVSGVEIKDVDSLLEALKNRLDFFIENGCRVSDHSLEATFYVKTNKVEVEELFKERLEGKTLSEEEEGKFKGFVLTKLGQMYAKKNIVMQLHIGAIRNNSMRFFNYIGPDTGFDALNDFNYAPQLASLLSDMDLTDQLPKTILYCLNPKDTEMLAAMAGTFCSNEHGIKGKVQLGAAWWFCDHKNGIERQIEAMSDSGLISTSIGMLTDSRSFLSFPRHELYRRILCNKIGSWVENGEYPADMDYLRGMVADICGGNAVKYFNL</sequence>
<dbReference type="EMBL" id="PDYF01000045">
    <property type="protein sequence ID" value="PHU33920.1"/>
    <property type="molecule type" value="Genomic_DNA"/>
</dbReference>
<name>A0A2G3DSQ5_9FIRM</name>
<evidence type="ECO:0000256" key="7">
    <source>
        <dbReference type="HAMAP-Rule" id="MF_00675"/>
    </source>
</evidence>
<reference evidence="8" key="1">
    <citation type="submission" date="2017-10" db="EMBL/GenBank/DDBJ databases">
        <title>Resolving the taxonomy of Roseburia spp., Eubacterium rectale and Agathobacter spp. through phylogenomic analysis.</title>
        <authorList>
            <person name="Sheridan P.O."/>
            <person name="Walker A.W."/>
            <person name="Duncan S.H."/>
            <person name="Scott K.P."/>
            <person name="Toole P.W.O."/>
            <person name="Luis P."/>
            <person name="Flint H.J."/>
        </authorList>
    </citation>
    <scope>NUCLEOTIDE SEQUENCE [LARGE SCALE GENOMIC DNA]</scope>
    <source>
        <strain evidence="8">JK626</strain>
    </source>
</reference>
<dbReference type="SUPFAM" id="SSF51556">
    <property type="entry name" value="Metallo-dependent hydrolases"/>
    <property type="match status" value="1"/>
</dbReference>
<dbReference type="PANTHER" id="PTHR30068:SF4">
    <property type="entry name" value="URONATE ISOMERASE"/>
    <property type="match status" value="1"/>
</dbReference>
<protein>
    <recommendedName>
        <fullName evidence="5 7">Uronate isomerase</fullName>
        <ecNumber evidence="4 7">5.3.1.12</ecNumber>
    </recommendedName>
    <alternativeName>
        <fullName evidence="7">Glucuronate isomerase</fullName>
    </alternativeName>
    <alternativeName>
        <fullName evidence="7">Uronic isomerase</fullName>
    </alternativeName>
</protein>
<proteinExistence type="inferred from homology"/>
<comment type="catalytic activity">
    <reaction evidence="7">
        <text>aldehydo-D-galacturonate = keto-D-tagaturonate</text>
        <dbReference type="Rhea" id="RHEA:27702"/>
        <dbReference type="ChEBI" id="CHEBI:12952"/>
        <dbReference type="ChEBI" id="CHEBI:17886"/>
    </reaction>
</comment>
<dbReference type="Pfam" id="PF02614">
    <property type="entry name" value="UxaC"/>
    <property type="match status" value="1"/>
</dbReference>
<accession>A0A2G3DSQ5</accession>
<dbReference type="InterPro" id="IPR032466">
    <property type="entry name" value="Metal_Hydrolase"/>
</dbReference>
<evidence type="ECO:0000256" key="3">
    <source>
        <dbReference type="ARBA" id="ARBA00008397"/>
    </source>
</evidence>
<evidence type="ECO:0000313" key="8">
    <source>
        <dbReference type="EMBL" id="PHU33920.1"/>
    </source>
</evidence>
<organism evidence="8">
    <name type="scientific">Pseudobutyrivibrio ruminis</name>
    <dbReference type="NCBI Taxonomy" id="46206"/>
    <lineage>
        <taxon>Bacteria</taxon>
        <taxon>Bacillati</taxon>
        <taxon>Bacillota</taxon>
        <taxon>Clostridia</taxon>
        <taxon>Lachnospirales</taxon>
        <taxon>Lachnospiraceae</taxon>
        <taxon>Pseudobutyrivibrio</taxon>
    </lineage>
</organism>
<dbReference type="EC" id="5.3.1.12" evidence="4 7"/>
<evidence type="ECO:0000256" key="1">
    <source>
        <dbReference type="ARBA" id="ARBA00001165"/>
    </source>
</evidence>
<dbReference type="PANTHER" id="PTHR30068">
    <property type="entry name" value="URONATE ISOMERASE"/>
    <property type="match status" value="1"/>
</dbReference>
<evidence type="ECO:0000256" key="5">
    <source>
        <dbReference type="ARBA" id="ARBA00020555"/>
    </source>
</evidence>
<dbReference type="GO" id="GO:0019698">
    <property type="term" value="P:D-galacturonate catabolic process"/>
    <property type="evidence" value="ECO:0007669"/>
    <property type="project" value="TreeGrafter"/>
</dbReference>
<dbReference type="RefSeq" id="WP_099392615.1">
    <property type="nucleotide sequence ID" value="NZ_PDYF01000045.1"/>
</dbReference>
<dbReference type="InterPro" id="IPR003766">
    <property type="entry name" value="Uronate_isomerase"/>
</dbReference>